<name>A0ABR2DNU6_9ROSI</name>
<feature type="region of interest" description="Disordered" evidence="1">
    <location>
        <begin position="1"/>
        <end position="28"/>
    </location>
</feature>
<organism evidence="2 3">
    <name type="scientific">Hibiscus sabdariffa</name>
    <name type="common">roselle</name>
    <dbReference type="NCBI Taxonomy" id="183260"/>
    <lineage>
        <taxon>Eukaryota</taxon>
        <taxon>Viridiplantae</taxon>
        <taxon>Streptophyta</taxon>
        <taxon>Embryophyta</taxon>
        <taxon>Tracheophyta</taxon>
        <taxon>Spermatophyta</taxon>
        <taxon>Magnoliopsida</taxon>
        <taxon>eudicotyledons</taxon>
        <taxon>Gunneridae</taxon>
        <taxon>Pentapetalae</taxon>
        <taxon>rosids</taxon>
        <taxon>malvids</taxon>
        <taxon>Malvales</taxon>
        <taxon>Malvaceae</taxon>
        <taxon>Malvoideae</taxon>
        <taxon>Hibiscus</taxon>
    </lineage>
</organism>
<evidence type="ECO:0000256" key="1">
    <source>
        <dbReference type="SAM" id="MobiDB-lite"/>
    </source>
</evidence>
<evidence type="ECO:0000313" key="2">
    <source>
        <dbReference type="EMBL" id="KAK8542074.1"/>
    </source>
</evidence>
<comment type="caution">
    <text evidence="2">The sequence shown here is derived from an EMBL/GenBank/DDBJ whole genome shotgun (WGS) entry which is preliminary data.</text>
</comment>
<reference evidence="2 3" key="1">
    <citation type="journal article" date="2024" name="G3 (Bethesda)">
        <title>Genome assembly of Hibiscus sabdariffa L. provides insights into metabolisms of medicinal natural products.</title>
        <authorList>
            <person name="Kim T."/>
        </authorList>
    </citation>
    <scope>NUCLEOTIDE SEQUENCE [LARGE SCALE GENOMIC DNA]</scope>
    <source>
        <strain evidence="2">TK-2024</strain>
        <tissue evidence="2">Old leaves</tissue>
    </source>
</reference>
<keyword evidence="3" id="KW-1185">Reference proteome</keyword>
<dbReference type="EMBL" id="JBBPBM010000024">
    <property type="protein sequence ID" value="KAK8542074.1"/>
    <property type="molecule type" value="Genomic_DNA"/>
</dbReference>
<dbReference type="Proteomes" id="UP001472677">
    <property type="component" value="Unassembled WGS sequence"/>
</dbReference>
<accession>A0ABR2DNU6</accession>
<evidence type="ECO:0000313" key="3">
    <source>
        <dbReference type="Proteomes" id="UP001472677"/>
    </source>
</evidence>
<sequence>MQMFTPSSASRRRARRSNCDEELSKPVVGSSKINKEGSITISSPTFTRFFWPPEIPRFSTVPTSEYLTGCSPKDSITLSIIKTLSGFGRSADSLQ</sequence>
<gene>
    <name evidence="2" type="ORF">V6N12_014680</name>
</gene>
<proteinExistence type="predicted"/>
<protein>
    <submittedName>
        <fullName evidence="2">Uncharacterized protein</fullName>
    </submittedName>
</protein>